<evidence type="ECO:0000256" key="2">
    <source>
        <dbReference type="ARBA" id="ARBA00023015"/>
    </source>
</evidence>
<dbReference type="AlphaFoldDB" id="A0A449I185"/>
<dbReference type="SUPFAM" id="SSF88659">
    <property type="entry name" value="Sigma3 and sigma4 domains of RNA polymerase sigma factors"/>
    <property type="match status" value="1"/>
</dbReference>
<dbReference type="NCBIfam" id="TIGR02985">
    <property type="entry name" value="Sig70_bacteroi1"/>
    <property type="match status" value="1"/>
</dbReference>
<keyword evidence="3" id="KW-0731">Sigma factor</keyword>
<dbReference type="Gene3D" id="1.10.10.10">
    <property type="entry name" value="Winged helix-like DNA-binding domain superfamily/Winged helix DNA-binding domain"/>
    <property type="match status" value="1"/>
</dbReference>
<keyword evidence="5" id="KW-0472">Membrane</keyword>
<dbReference type="InterPro" id="IPR014327">
    <property type="entry name" value="RNA_pol_sigma70_bacteroid"/>
</dbReference>
<keyword evidence="5" id="KW-0812">Transmembrane</keyword>
<evidence type="ECO:0000256" key="3">
    <source>
        <dbReference type="ARBA" id="ARBA00023082"/>
    </source>
</evidence>
<sequence>MTAFTEIYHRYHKLLYVMSYRYLMDTEMAKDAVQHVFTRFWEYRTELRVGVSLKNYLVTMTKNHILNVIRNENNAVAKNYEMAQDAPEYEDILVESLEKKELMSLFYKALEMLPPQKRDICLMKVQEELSNQEIADRLQLSINTIKTHYSEALKLLRIYLRKMLIIVTYLTLLKSLSVYLVVWIIKS</sequence>
<reference evidence="8 9" key="1">
    <citation type="submission" date="2019-02" db="EMBL/GenBank/DDBJ databases">
        <authorList>
            <consortium name="Pathogen Informatics"/>
        </authorList>
    </citation>
    <scope>NUCLEOTIDE SEQUENCE [LARGE SCALE GENOMIC DNA]</scope>
    <source>
        <strain evidence="8 9">3012STDY7078512</strain>
    </source>
</reference>
<dbReference type="InterPro" id="IPR039425">
    <property type="entry name" value="RNA_pol_sigma-70-like"/>
</dbReference>
<dbReference type="InterPro" id="IPR036388">
    <property type="entry name" value="WH-like_DNA-bd_sf"/>
</dbReference>
<protein>
    <submittedName>
        <fullName evidence="8">RNA polymerase sigma factor, sigma-70 family/RNA polymerase sigma-70 factor, Bacteroides expansion family 1</fullName>
    </submittedName>
</protein>
<evidence type="ECO:0000313" key="9">
    <source>
        <dbReference type="Proteomes" id="UP000396835"/>
    </source>
</evidence>
<accession>A0A449I185</accession>
<dbReference type="InterPro" id="IPR013249">
    <property type="entry name" value="RNA_pol_sigma70_r4_t2"/>
</dbReference>
<dbReference type="Proteomes" id="UP000396835">
    <property type="component" value="Unassembled WGS sequence"/>
</dbReference>
<evidence type="ECO:0000313" key="8">
    <source>
        <dbReference type="EMBL" id="VFB13201.1"/>
    </source>
</evidence>
<evidence type="ECO:0000256" key="4">
    <source>
        <dbReference type="ARBA" id="ARBA00023163"/>
    </source>
</evidence>
<dbReference type="Gene3D" id="1.10.1740.10">
    <property type="match status" value="1"/>
</dbReference>
<dbReference type="NCBIfam" id="TIGR02937">
    <property type="entry name" value="sigma70-ECF"/>
    <property type="match status" value="1"/>
</dbReference>
<feature type="domain" description="RNA polymerase sigma-70 region 2" evidence="6">
    <location>
        <begin position="7"/>
        <end position="73"/>
    </location>
</feature>
<gene>
    <name evidence="8" type="ORF">NCTC7812_00722</name>
</gene>
<dbReference type="OrthoDB" id="799938at2"/>
<dbReference type="Pfam" id="PF04542">
    <property type="entry name" value="Sigma70_r2"/>
    <property type="match status" value="1"/>
</dbReference>
<dbReference type="Pfam" id="PF08281">
    <property type="entry name" value="Sigma70_r4_2"/>
    <property type="match status" value="1"/>
</dbReference>
<name>A0A449I185_9BACE</name>
<dbReference type="EMBL" id="CAACYH010000004">
    <property type="protein sequence ID" value="VFB13201.1"/>
    <property type="molecule type" value="Genomic_DNA"/>
</dbReference>
<feature type="domain" description="RNA polymerase sigma factor 70 region 4 type 2" evidence="7">
    <location>
        <begin position="106"/>
        <end position="156"/>
    </location>
</feature>
<dbReference type="InterPro" id="IPR014284">
    <property type="entry name" value="RNA_pol_sigma-70_dom"/>
</dbReference>
<keyword evidence="2" id="KW-0805">Transcription regulation</keyword>
<dbReference type="InterPro" id="IPR013325">
    <property type="entry name" value="RNA_pol_sigma_r2"/>
</dbReference>
<organism evidence="8 9">
    <name type="scientific">Prevotella heparinolytica</name>
    <dbReference type="NCBI Taxonomy" id="28113"/>
    <lineage>
        <taxon>Bacteria</taxon>
        <taxon>Pseudomonadati</taxon>
        <taxon>Bacteroidota</taxon>
        <taxon>Bacteroidia</taxon>
        <taxon>Bacteroidales</taxon>
        <taxon>Bacteroidaceae</taxon>
        <taxon>Bacteroides</taxon>
    </lineage>
</organism>
<evidence type="ECO:0000259" key="6">
    <source>
        <dbReference type="Pfam" id="PF04542"/>
    </source>
</evidence>
<comment type="similarity">
    <text evidence="1">Belongs to the sigma-70 factor family. ECF subfamily.</text>
</comment>
<dbReference type="InterPro" id="IPR007627">
    <property type="entry name" value="RNA_pol_sigma70_r2"/>
</dbReference>
<evidence type="ECO:0000256" key="5">
    <source>
        <dbReference type="SAM" id="Phobius"/>
    </source>
</evidence>
<dbReference type="GO" id="GO:0016987">
    <property type="term" value="F:sigma factor activity"/>
    <property type="evidence" value="ECO:0007669"/>
    <property type="project" value="UniProtKB-KW"/>
</dbReference>
<proteinExistence type="inferred from homology"/>
<dbReference type="PANTHER" id="PTHR43133:SF46">
    <property type="entry name" value="RNA POLYMERASE SIGMA-70 FACTOR ECF SUBFAMILY"/>
    <property type="match status" value="1"/>
</dbReference>
<dbReference type="PANTHER" id="PTHR43133">
    <property type="entry name" value="RNA POLYMERASE ECF-TYPE SIGMA FACTO"/>
    <property type="match status" value="1"/>
</dbReference>
<keyword evidence="5" id="KW-1133">Transmembrane helix</keyword>
<evidence type="ECO:0000259" key="7">
    <source>
        <dbReference type="Pfam" id="PF08281"/>
    </source>
</evidence>
<dbReference type="RefSeq" id="WP_131752769.1">
    <property type="nucleotide sequence ID" value="NZ_CAACYH010000004.1"/>
</dbReference>
<dbReference type="SUPFAM" id="SSF88946">
    <property type="entry name" value="Sigma2 domain of RNA polymerase sigma factors"/>
    <property type="match status" value="1"/>
</dbReference>
<evidence type="ECO:0000256" key="1">
    <source>
        <dbReference type="ARBA" id="ARBA00010641"/>
    </source>
</evidence>
<dbReference type="GO" id="GO:0003677">
    <property type="term" value="F:DNA binding"/>
    <property type="evidence" value="ECO:0007669"/>
    <property type="project" value="InterPro"/>
</dbReference>
<dbReference type="InterPro" id="IPR013324">
    <property type="entry name" value="RNA_pol_sigma_r3/r4-like"/>
</dbReference>
<keyword evidence="4" id="KW-0804">Transcription</keyword>
<dbReference type="GO" id="GO:0006352">
    <property type="term" value="P:DNA-templated transcription initiation"/>
    <property type="evidence" value="ECO:0007669"/>
    <property type="project" value="InterPro"/>
</dbReference>
<feature type="transmembrane region" description="Helical" evidence="5">
    <location>
        <begin position="163"/>
        <end position="185"/>
    </location>
</feature>